<dbReference type="SUPFAM" id="SSF52833">
    <property type="entry name" value="Thioredoxin-like"/>
    <property type="match status" value="1"/>
</dbReference>
<evidence type="ECO:0000256" key="14">
    <source>
        <dbReference type="ARBA" id="ARBA00065658"/>
    </source>
</evidence>
<evidence type="ECO:0000256" key="10">
    <source>
        <dbReference type="ARBA" id="ARBA00023288"/>
    </source>
</evidence>
<dbReference type="GO" id="GO:0005829">
    <property type="term" value="C:cytosol"/>
    <property type="evidence" value="ECO:0007669"/>
    <property type="project" value="UniProtKB-SubCell"/>
</dbReference>
<keyword evidence="6" id="KW-0007">Acetylation</keyword>
<dbReference type="NCBIfam" id="TIGR02174">
    <property type="entry name" value="CXXU_selWTH"/>
    <property type="match status" value="1"/>
</dbReference>
<reference evidence="17" key="1">
    <citation type="submission" date="2022-01" db="EMBL/GenBank/DDBJ databases">
        <authorList>
            <person name="King R."/>
        </authorList>
    </citation>
    <scope>NUCLEOTIDE SEQUENCE</scope>
</reference>
<dbReference type="InterPro" id="IPR036249">
    <property type="entry name" value="Thioredoxin-like_sf"/>
</dbReference>
<protein>
    <recommendedName>
        <fullName evidence="15">Migration and invasion enhancer 1</fullName>
    </recommendedName>
</protein>
<dbReference type="EMBL" id="OU896711">
    <property type="protein sequence ID" value="CAG9822028.1"/>
    <property type="molecule type" value="Genomic_DNA"/>
</dbReference>
<dbReference type="OrthoDB" id="5962009at2759"/>
<dbReference type="FunFam" id="3.40.30.10:FF:000131">
    <property type="entry name" value="migration and invasion enhancer 1"/>
    <property type="match status" value="1"/>
</dbReference>
<dbReference type="EMBL" id="OU896711">
    <property type="protein sequence ID" value="CAH1170642.1"/>
    <property type="molecule type" value="Genomic_DNA"/>
</dbReference>
<keyword evidence="4" id="KW-0963">Cytoplasm</keyword>
<dbReference type="Proteomes" id="UP001153737">
    <property type="component" value="Chromosome 5"/>
</dbReference>
<evidence type="ECO:0000256" key="3">
    <source>
        <dbReference type="ARBA" id="ARBA00022475"/>
    </source>
</evidence>
<evidence type="ECO:0000256" key="4">
    <source>
        <dbReference type="ARBA" id="ARBA00022490"/>
    </source>
</evidence>
<evidence type="ECO:0000256" key="7">
    <source>
        <dbReference type="ARBA" id="ARBA00023136"/>
    </source>
</evidence>
<name>A0A9P0GRQ8_PHACE</name>
<dbReference type="GO" id="GO:0051491">
    <property type="term" value="P:positive regulation of filopodium assembly"/>
    <property type="evidence" value="ECO:0007669"/>
    <property type="project" value="TreeGrafter"/>
</dbReference>
<comment type="subcellular location">
    <subcellularLocation>
        <location evidence="1">Cell membrane</location>
        <topology evidence="1">Lipid-anchor</topology>
        <orientation evidence="1">Cytoplasmic side</orientation>
    </subcellularLocation>
    <subcellularLocation>
        <location evidence="2">Cytoplasm</location>
        <location evidence="2">Cytosol</location>
    </subcellularLocation>
</comment>
<dbReference type="Gene3D" id="3.40.30.10">
    <property type="entry name" value="Glutaredoxin"/>
    <property type="match status" value="1"/>
</dbReference>
<organism evidence="17 18">
    <name type="scientific">Phaedon cochleariae</name>
    <name type="common">Mustard beetle</name>
    <dbReference type="NCBI Taxonomy" id="80249"/>
    <lineage>
        <taxon>Eukaryota</taxon>
        <taxon>Metazoa</taxon>
        <taxon>Ecdysozoa</taxon>
        <taxon>Arthropoda</taxon>
        <taxon>Hexapoda</taxon>
        <taxon>Insecta</taxon>
        <taxon>Pterygota</taxon>
        <taxon>Neoptera</taxon>
        <taxon>Endopterygota</taxon>
        <taxon>Coleoptera</taxon>
        <taxon>Polyphaga</taxon>
        <taxon>Cucujiformia</taxon>
        <taxon>Chrysomeloidea</taxon>
        <taxon>Chrysomelidae</taxon>
        <taxon>Chrysomelinae</taxon>
        <taxon>Chrysomelini</taxon>
        <taxon>Phaedon</taxon>
    </lineage>
</organism>
<reference evidence="17" key="2">
    <citation type="submission" date="2022-10" db="EMBL/GenBank/DDBJ databases">
        <authorList>
            <consortium name="ENA_rothamsted_submissions"/>
            <consortium name="culmorum"/>
            <person name="King R."/>
        </authorList>
    </citation>
    <scope>NUCLEOTIDE SEQUENCE</scope>
</reference>
<comment type="similarity">
    <text evidence="13">Belongs to the SelWTH family.</text>
</comment>
<evidence type="ECO:0000256" key="8">
    <source>
        <dbReference type="ARBA" id="ARBA00023157"/>
    </source>
</evidence>
<evidence type="ECO:0000313" key="16">
    <source>
        <dbReference type="EMBL" id="CAG9822028.1"/>
    </source>
</evidence>
<comment type="subunit">
    <text evidence="14">Interacts with GPX1.</text>
</comment>
<evidence type="ECO:0000256" key="11">
    <source>
        <dbReference type="ARBA" id="ARBA00023289"/>
    </source>
</evidence>
<dbReference type="AlphaFoldDB" id="A0A9P0GRQ8"/>
<keyword evidence="8" id="KW-1015">Disulfide bond</keyword>
<dbReference type="GO" id="GO:0006915">
    <property type="term" value="P:apoptotic process"/>
    <property type="evidence" value="ECO:0007669"/>
    <property type="project" value="UniProtKB-KW"/>
</dbReference>
<keyword evidence="10" id="KW-0449">Lipoprotein</keyword>
<evidence type="ECO:0000256" key="9">
    <source>
        <dbReference type="ARBA" id="ARBA00023284"/>
    </source>
</evidence>
<dbReference type="GO" id="GO:0005886">
    <property type="term" value="C:plasma membrane"/>
    <property type="evidence" value="ECO:0007669"/>
    <property type="project" value="UniProtKB-SubCell"/>
</dbReference>
<evidence type="ECO:0000256" key="6">
    <source>
        <dbReference type="ARBA" id="ARBA00022990"/>
    </source>
</evidence>
<keyword evidence="3" id="KW-1003">Cell membrane</keyword>
<dbReference type="InterPro" id="IPR051441">
    <property type="entry name" value="SelW_related"/>
</dbReference>
<dbReference type="PANTHER" id="PTHR15124">
    <property type="entry name" value="SELENOPROTEIN W"/>
    <property type="match status" value="1"/>
</dbReference>
<keyword evidence="9" id="KW-0676">Redox-active center</keyword>
<evidence type="ECO:0000256" key="12">
    <source>
        <dbReference type="ARBA" id="ARBA00055778"/>
    </source>
</evidence>
<proteinExistence type="inferred from homology"/>
<dbReference type="GO" id="GO:0043066">
    <property type="term" value="P:negative regulation of apoptotic process"/>
    <property type="evidence" value="ECO:0007669"/>
    <property type="project" value="TreeGrafter"/>
</dbReference>
<keyword evidence="7" id="KW-0472">Membrane</keyword>
<dbReference type="InterPro" id="IPR011893">
    <property type="entry name" value="Selenoprotein_Rdx-typ"/>
</dbReference>
<keyword evidence="18" id="KW-1185">Reference proteome</keyword>
<gene>
    <name evidence="17" type="ORF">PHAECO_LOCUS9266</name>
    <name evidence="16" type="ORF">PHAECO_LOCUS9416</name>
</gene>
<keyword evidence="5" id="KW-0053">Apoptosis</keyword>
<evidence type="ECO:0000313" key="17">
    <source>
        <dbReference type="EMBL" id="CAH1170642.1"/>
    </source>
</evidence>
<dbReference type="PANTHER" id="PTHR15124:SF27">
    <property type="entry name" value="MIGRATION AND INVASION ENHANCER 1"/>
    <property type="match status" value="1"/>
</dbReference>
<evidence type="ECO:0000256" key="5">
    <source>
        <dbReference type="ARBA" id="ARBA00022703"/>
    </source>
</evidence>
<evidence type="ECO:0000256" key="15">
    <source>
        <dbReference type="ARBA" id="ARBA00069166"/>
    </source>
</evidence>
<evidence type="ECO:0000256" key="13">
    <source>
        <dbReference type="ARBA" id="ARBA00060789"/>
    </source>
</evidence>
<dbReference type="Pfam" id="PF10262">
    <property type="entry name" value="Rdx"/>
    <property type="match status" value="1"/>
</dbReference>
<evidence type="ECO:0000256" key="2">
    <source>
        <dbReference type="ARBA" id="ARBA00004514"/>
    </source>
</evidence>
<evidence type="ECO:0000313" key="18">
    <source>
        <dbReference type="Proteomes" id="UP001153737"/>
    </source>
</evidence>
<comment type="function">
    <text evidence="12">Increases cell migration by inducing filopodia formation at the leading edge of migrating cells. Plays a role in regulation of apoptosis, possibly through control of CASP3. May be involved in a redox-related process.</text>
</comment>
<evidence type="ECO:0000256" key="1">
    <source>
        <dbReference type="ARBA" id="ARBA00004342"/>
    </source>
</evidence>
<sequence length="97" mass="10890">MSALHVDIEYCDKCGYSEKFHDLAKYIEKKHPSVEVNGREGRRGSFEVSVNGEIVHSKLSTLAYPDYDDLQKIISEAQDGKPARTCKQQPITSCVIS</sequence>
<accession>A0A9P0GRQ8</accession>
<keyword evidence="11" id="KW-0636">Prenylation</keyword>